<dbReference type="Gene3D" id="1.10.10.2360">
    <property type="match status" value="1"/>
</dbReference>
<dbReference type="PANTHER" id="PTHR23198:SF6">
    <property type="entry name" value="NUCLEAR PORE COMPLEX PROTEIN NUP98-NUP96"/>
    <property type="match status" value="1"/>
</dbReference>
<gene>
    <name evidence="1" type="ORF">PISMIDRAFT_680358</name>
</gene>
<dbReference type="HOGENOM" id="CLU_085123_0_0_1"/>
<protein>
    <submittedName>
        <fullName evidence="1">Uncharacterized protein</fullName>
    </submittedName>
</protein>
<dbReference type="PANTHER" id="PTHR23198">
    <property type="entry name" value="NUCLEOPORIN"/>
    <property type="match status" value="1"/>
</dbReference>
<organism evidence="1 2">
    <name type="scientific">Pisolithus microcarpus 441</name>
    <dbReference type="NCBI Taxonomy" id="765257"/>
    <lineage>
        <taxon>Eukaryota</taxon>
        <taxon>Fungi</taxon>
        <taxon>Dikarya</taxon>
        <taxon>Basidiomycota</taxon>
        <taxon>Agaricomycotina</taxon>
        <taxon>Agaricomycetes</taxon>
        <taxon>Agaricomycetidae</taxon>
        <taxon>Boletales</taxon>
        <taxon>Sclerodermatineae</taxon>
        <taxon>Pisolithaceae</taxon>
        <taxon>Pisolithus</taxon>
    </lineage>
</organism>
<dbReference type="GO" id="GO:0017056">
    <property type="term" value="F:structural constituent of nuclear pore"/>
    <property type="evidence" value="ECO:0007669"/>
    <property type="project" value="TreeGrafter"/>
</dbReference>
<dbReference type="GO" id="GO:0000973">
    <property type="term" value="P:post-transcriptional tethering of RNA polymerase II gene DNA at nuclear periphery"/>
    <property type="evidence" value="ECO:0007669"/>
    <property type="project" value="TreeGrafter"/>
</dbReference>
<evidence type="ECO:0000313" key="2">
    <source>
        <dbReference type="Proteomes" id="UP000054018"/>
    </source>
</evidence>
<reference evidence="2" key="2">
    <citation type="submission" date="2015-01" db="EMBL/GenBank/DDBJ databases">
        <title>Evolutionary Origins and Diversification of the Mycorrhizal Mutualists.</title>
        <authorList>
            <consortium name="DOE Joint Genome Institute"/>
            <consortium name="Mycorrhizal Genomics Consortium"/>
            <person name="Kohler A."/>
            <person name="Kuo A."/>
            <person name="Nagy L.G."/>
            <person name="Floudas D."/>
            <person name="Copeland A."/>
            <person name="Barry K.W."/>
            <person name="Cichocki N."/>
            <person name="Veneault-Fourrey C."/>
            <person name="LaButti K."/>
            <person name="Lindquist E.A."/>
            <person name="Lipzen A."/>
            <person name="Lundell T."/>
            <person name="Morin E."/>
            <person name="Murat C."/>
            <person name="Riley R."/>
            <person name="Ohm R."/>
            <person name="Sun H."/>
            <person name="Tunlid A."/>
            <person name="Henrissat B."/>
            <person name="Grigoriev I.V."/>
            <person name="Hibbett D.S."/>
            <person name="Martin F."/>
        </authorList>
    </citation>
    <scope>NUCLEOTIDE SEQUENCE [LARGE SCALE GENOMIC DNA]</scope>
    <source>
        <strain evidence="2">441</strain>
    </source>
</reference>
<evidence type="ECO:0000313" key="1">
    <source>
        <dbReference type="EMBL" id="KIK22337.1"/>
    </source>
</evidence>
<dbReference type="EMBL" id="KN833740">
    <property type="protein sequence ID" value="KIK22337.1"/>
    <property type="molecule type" value="Genomic_DNA"/>
</dbReference>
<dbReference type="InterPro" id="IPR037665">
    <property type="entry name" value="Nucleoporin_S59-like"/>
</dbReference>
<dbReference type="Proteomes" id="UP000054018">
    <property type="component" value="Unassembled WGS sequence"/>
</dbReference>
<dbReference type="GO" id="GO:0003723">
    <property type="term" value="F:RNA binding"/>
    <property type="evidence" value="ECO:0007669"/>
    <property type="project" value="TreeGrafter"/>
</dbReference>
<dbReference type="GO" id="GO:0044614">
    <property type="term" value="C:nuclear pore cytoplasmic filaments"/>
    <property type="evidence" value="ECO:0007669"/>
    <property type="project" value="TreeGrafter"/>
</dbReference>
<dbReference type="AlphaFoldDB" id="A0A0C9ZIJ8"/>
<proteinExistence type="predicted"/>
<dbReference type="GO" id="GO:0006606">
    <property type="term" value="P:protein import into nucleus"/>
    <property type="evidence" value="ECO:0007669"/>
    <property type="project" value="TreeGrafter"/>
</dbReference>
<keyword evidence="2" id="KW-1185">Reference proteome</keyword>
<accession>A0A0C9ZIJ8</accession>
<dbReference type="GO" id="GO:0034398">
    <property type="term" value="P:telomere tethering at nuclear periphery"/>
    <property type="evidence" value="ECO:0007669"/>
    <property type="project" value="TreeGrafter"/>
</dbReference>
<sequence>MSSGQELFMSIGVSLVRTPDVSFEEQRLQDYIHAYMTTNRPPAPCPQTPTALVARTTMGLPPLFVPVAVPATHDNGVARLLVDLPTIHAFEPLKSLDESFQCISAQPLYSHFLHEELRYHAYAAGNKVAPPPTLAAPSSRTSGFYANDSPATAYLTTTINPGSPDFFMSITAAPTHEKRSFEELRIEHLLGRKGQPPSIKIYDPSFGRHRGAALSVPQPSPLRMF</sequence>
<dbReference type="GO" id="GO:0008139">
    <property type="term" value="F:nuclear localization sequence binding"/>
    <property type="evidence" value="ECO:0007669"/>
    <property type="project" value="TreeGrafter"/>
</dbReference>
<dbReference type="GO" id="GO:0006405">
    <property type="term" value="P:RNA export from nucleus"/>
    <property type="evidence" value="ECO:0007669"/>
    <property type="project" value="TreeGrafter"/>
</dbReference>
<dbReference type="OrthoDB" id="3234974at2759"/>
<reference evidence="1 2" key="1">
    <citation type="submission" date="2014-04" db="EMBL/GenBank/DDBJ databases">
        <authorList>
            <consortium name="DOE Joint Genome Institute"/>
            <person name="Kuo A."/>
            <person name="Kohler A."/>
            <person name="Costa M.D."/>
            <person name="Nagy L.G."/>
            <person name="Floudas D."/>
            <person name="Copeland A."/>
            <person name="Barry K.W."/>
            <person name="Cichocki N."/>
            <person name="Veneault-Fourrey C."/>
            <person name="LaButti K."/>
            <person name="Lindquist E.A."/>
            <person name="Lipzen A."/>
            <person name="Lundell T."/>
            <person name="Morin E."/>
            <person name="Murat C."/>
            <person name="Sun H."/>
            <person name="Tunlid A."/>
            <person name="Henrissat B."/>
            <person name="Grigoriev I.V."/>
            <person name="Hibbett D.S."/>
            <person name="Martin F."/>
            <person name="Nordberg H.P."/>
            <person name="Cantor M.N."/>
            <person name="Hua S.X."/>
        </authorList>
    </citation>
    <scope>NUCLEOTIDE SEQUENCE [LARGE SCALE GENOMIC DNA]</scope>
    <source>
        <strain evidence="1 2">441</strain>
    </source>
</reference>
<dbReference type="STRING" id="765257.A0A0C9ZIJ8"/>
<name>A0A0C9ZIJ8_9AGAM</name>